<reference evidence="1" key="2">
    <citation type="submission" date="2018-05" db="EMBL/GenBank/DDBJ databases">
        <title>OmerRS3 (Oryza meridionalis Reference Sequence Version 3).</title>
        <authorList>
            <person name="Zhang J."/>
            <person name="Kudrna D."/>
            <person name="Lee S."/>
            <person name="Talag J."/>
            <person name="Welchert J."/>
            <person name="Wing R.A."/>
        </authorList>
    </citation>
    <scope>NUCLEOTIDE SEQUENCE [LARGE SCALE GENOMIC DNA]</scope>
    <source>
        <strain evidence="1">cv. OR44</strain>
    </source>
</reference>
<sequence>MGQLKIKDNQPYKDFLVPQSVEILDTLGTTTGNRSISSIHGFFFTDSSSGFTDRSALHTALLHLNPDPNAICHTLSLLLTLPFASLYASSYHSELLDVVIRDGSICHSPSDRFFSISSSTALPPACTQKCSNASLKSGM</sequence>
<accession>A0A0E0CHF3</accession>
<evidence type="ECO:0000313" key="1">
    <source>
        <dbReference type="EnsemblPlants" id="OMERI02G08740.4"/>
    </source>
</evidence>
<evidence type="ECO:0000313" key="2">
    <source>
        <dbReference type="Proteomes" id="UP000008021"/>
    </source>
</evidence>
<organism evidence="1">
    <name type="scientific">Oryza meridionalis</name>
    <dbReference type="NCBI Taxonomy" id="40149"/>
    <lineage>
        <taxon>Eukaryota</taxon>
        <taxon>Viridiplantae</taxon>
        <taxon>Streptophyta</taxon>
        <taxon>Embryophyta</taxon>
        <taxon>Tracheophyta</taxon>
        <taxon>Spermatophyta</taxon>
        <taxon>Magnoliopsida</taxon>
        <taxon>Liliopsida</taxon>
        <taxon>Poales</taxon>
        <taxon>Poaceae</taxon>
        <taxon>BOP clade</taxon>
        <taxon>Oryzoideae</taxon>
        <taxon>Oryzeae</taxon>
        <taxon>Oryzinae</taxon>
        <taxon>Oryza</taxon>
    </lineage>
</organism>
<dbReference type="Proteomes" id="UP000008021">
    <property type="component" value="Chromosome 2"/>
</dbReference>
<reference evidence="1" key="1">
    <citation type="submission" date="2015-04" db="UniProtKB">
        <authorList>
            <consortium name="EnsemblPlants"/>
        </authorList>
    </citation>
    <scope>IDENTIFICATION</scope>
</reference>
<dbReference type="Gramene" id="OMERI02G08740.4">
    <property type="protein sequence ID" value="OMERI02G08740.4"/>
    <property type="gene ID" value="OMERI02G08740"/>
</dbReference>
<dbReference type="EnsemblPlants" id="OMERI02G08740.4">
    <property type="protein sequence ID" value="OMERI02G08740.4"/>
    <property type="gene ID" value="OMERI02G08740"/>
</dbReference>
<name>A0A0E0CHF3_9ORYZ</name>
<proteinExistence type="predicted"/>
<keyword evidence="2" id="KW-1185">Reference proteome</keyword>
<protein>
    <submittedName>
        <fullName evidence="1">Uncharacterized protein</fullName>
    </submittedName>
</protein>
<dbReference type="AlphaFoldDB" id="A0A0E0CHF3"/>
<dbReference type="HOGENOM" id="CLU_1848287_0_0_1"/>